<evidence type="ECO:0000313" key="1">
    <source>
        <dbReference type="EMBL" id="PWB94367.1"/>
    </source>
</evidence>
<dbReference type="AlphaFoldDB" id="A0A2U1SRX3"/>
<keyword evidence="2" id="KW-1185">Reference proteome</keyword>
<name>A0A2U1SRX3_METSR</name>
<dbReference type="EMBL" id="PUIV01000009">
    <property type="protein sequence ID" value="PWB94367.1"/>
    <property type="molecule type" value="Genomic_DNA"/>
</dbReference>
<dbReference type="OrthoDB" id="8452013at2"/>
<comment type="caution">
    <text evidence="1">The sequence shown here is derived from an EMBL/GenBank/DDBJ whole genome shotgun (WGS) entry which is preliminary data.</text>
</comment>
<reference evidence="1 2" key="1">
    <citation type="journal article" date="2018" name="Appl. Microbiol. Biotechnol.">
        <title>Co-cultivation of the strictly anaerobic methanogen Methanosarcina barkeri with aerobic methanotrophs in an oxygen-limited membrane bioreactor.</title>
        <authorList>
            <person name="In 't Zandt M.H."/>
            <person name="van den Bosch T.J.M."/>
            <person name="Rijkers R."/>
            <person name="van Kessel M.A.H.J."/>
            <person name="Jetten M.S.M."/>
            <person name="Welte C.U."/>
        </authorList>
    </citation>
    <scope>NUCLEOTIDE SEQUENCE [LARGE SCALE GENOMIC DNA]</scope>
    <source>
        <strain evidence="1 2">DSM 17706</strain>
    </source>
</reference>
<gene>
    <name evidence="1" type="ORF">C5689_08585</name>
</gene>
<evidence type="ECO:0008006" key="3">
    <source>
        <dbReference type="Google" id="ProtNLM"/>
    </source>
</evidence>
<accession>A0A2U1SRX3</accession>
<sequence>MTEPKTTSPCGANERAQPLVEVLSRLAAELRNTAKETDRLHCLVDGVQWSNVEEKHELIHSAQAIDAIEQTLSALSDFVSALAELAPADWEIAGGIASRSVKLAELAARLGDHADDGRTDHPAGEMEFF</sequence>
<protein>
    <recommendedName>
        <fullName evidence="3">Chemotaxis protein CheU</fullName>
    </recommendedName>
</protein>
<proteinExistence type="predicted"/>
<evidence type="ECO:0000313" key="2">
    <source>
        <dbReference type="Proteomes" id="UP000245137"/>
    </source>
</evidence>
<dbReference type="RefSeq" id="WP_108916858.1">
    <property type="nucleotide sequence ID" value="NZ_BGJY01000003.1"/>
</dbReference>
<organism evidence="1 2">
    <name type="scientific">Methylosinus sporium</name>
    <dbReference type="NCBI Taxonomy" id="428"/>
    <lineage>
        <taxon>Bacteria</taxon>
        <taxon>Pseudomonadati</taxon>
        <taxon>Pseudomonadota</taxon>
        <taxon>Alphaproteobacteria</taxon>
        <taxon>Hyphomicrobiales</taxon>
        <taxon>Methylocystaceae</taxon>
        <taxon>Methylosinus</taxon>
    </lineage>
</organism>
<dbReference type="Proteomes" id="UP000245137">
    <property type="component" value="Unassembled WGS sequence"/>
</dbReference>